<dbReference type="Gene3D" id="3.30.1180.10">
    <property type="match status" value="1"/>
</dbReference>
<keyword evidence="1" id="KW-0446">Lipid-binding</keyword>
<dbReference type="GO" id="GO:0008289">
    <property type="term" value="F:lipid binding"/>
    <property type="evidence" value="ECO:0007669"/>
    <property type="project" value="UniProtKB-KW"/>
</dbReference>
<dbReference type="PANTHER" id="PTHR33434:SF2">
    <property type="entry name" value="FATTY ACID-BINDING PROTEIN TM_1468"/>
    <property type="match status" value="1"/>
</dbReference>
<dbReference type="NCBIfam" id="TIGR00762">
    <property type="entry name" value="DegV"/>
    <property type="match status" value="1"/>
</dbReference>
<proteinExistence type="predicted"/>
<dbReference type="InterPro" id="IPR043168">
    <property type="entry name" value="DegV_C"/>
</dbReference>
<dbReference type="Proteomes" id="UP000214746">
    <property type="component" value="Unassembled WGS sequence"/>
</dbReference>
<dbReference type="PANTHER" id="PTHR33434">
    <property type="entry name" value="DEGV DOMAIN-CONTAINING PROTEIN DR_1986-RELATED"/>
    <property type="match status" value="1"/>
</dbReference>
<dbReference type="RefSeq" id="WP_089198284.1">
    <property type="nucleotide sequence ID" value="NZ_NHRJ02000001.1"/>
</dbReference>
<dbReference type="SUPFAM" id="SSF82549">
    <property type="entry name" value="DAK1/DegV-like"/>
    <property type="match status" value="1"/>
</dbReference>
<dbReference type="PROSITE" id="PS51482">
    <property type="entry name" value="DEGV"/>
    <property type="match status" value="1"/>
</dbReference>
<accession>A0A2W1NV95</accession>
<dbReference type="InterPro" id="IPR050270">
    <property type="entry name" value="DegV_domain_contain"/>
</dbReference>
<protein>
    <submittedName>
        <fullName evidence="2">DegV family protein</fullName>
    </submittedName>
</protein>
<reference evidence="2" key="1">
    <citation type="submission" date="2018-06" db="EMBL/GenBank/DDBJ databases">
        <title>Paenibacillus xerothermodurans sp. nov. an extremely dry heat resistant spore forming bacterium isolated from the soil of Cape Canaveral, Florida.</title>
        <authorList>
            <person name="Seuylemezian A."/>
            <person name="Kaur N."/>
            <person name="Patil P."/>
            <person name="Patil P."/>
            <person name="Mayilraj S."/>
            <person name="Vaishampayan P."/>
        </authorList>
    </citation>
    <scope>NUCLEOTIDE SEQUENCE [LARGE SCALE GENOMIC DNA]</scope>
    <source>
        <strain evidence="2">ATCC 27380</strain>
    </source>
</reference>
<dbReference type="Pfam" id="PF02645">
    <property type="entry name" value="DegV"/>
    <property type="match status" value="1"/>
</dbReference>
<organism evidence="2 3">
    <name type="scientific">Paenibacillus xerothermodurans</name>
    <dbReference type="NCBI Taxonomy" id="1977292"/>
    <lineage>
        <taxon>Bacteria</taxon>
        <taxon>Bacillati</taxon>
        <taxon>Bacillota</taxon>
        <taxon>Bacilli</taxon>
        <taxon>Bacillales</taxon>
        <taxon>Paenibacillaceae</taxon>
        <taxon>Paenibacillus</taxon>
    </lineage>
</organism>
<dbReference type="OrthoDB" id="9780660at2"/>
<evidence type="ECO:0000256" key="1">
    <source>
        <dbReference type="ARBA" id="ARBA00023121"/>
    </source>
</evidence>
<gene>
    <name evidence="2" type="ORF">CBW46_001635</name>
</gene>
<dbReference type="EMBL" id="NHRJ02000001">
    <property type="protein sequence ID" value="PZE22513.1"/>
    <property type="molecule type" value="Genomic_DNA"/>
</dbReference>
<dbReference type="InterPro" id="IPR003797">
    <property type="entry name" value="DegV"/>
</dbReference>
<dbReference type="Gene3D" id="3.40.50.10170">
    <property type="match status" value="1"/>
</dbReference>
<name>A0A2W1NV95_PAEXE</name>
<dbReference type="AlphaFoldDB" id="A0A2W1NV95"/>
<keyword evidence="3" id="KW-1185">Reference proteome</keyword>
<sequence length="287" mass="30960">MSRIRIVTDSTADIPVELRQSLGIEMIPLKVHFGTDTYRDALDLQPAQFFEKLAAAQTLPTTSQPSPVEYLEIFQRLAGESDAPIISIHLSGGLSGTYQSALLAKSMLEESVDLTVLDSKTASYGHGILVVEAARAAQQGKSAEEIVALVEKMRRELRLYFLVDTLEFLQKGGRIGKAAALVGSLLNIKPILSMSEEGVVCSVDKVRGQKKAMARIIELLKQDVGDMAMHVAVAHAQAMPIAEELAEHVRQNFTVEDLTYTSIGPVIGTHTGPGAVAVFMVPVQHGG</sequence>
<comment type="caution">
    <text evidence="2">The sequence shown here is derived from an EMBL/GenBank/DDBJ whole genome shotgun (WGS) entry which is preliminary data.</text>
</comment>
<evidence type="ECO:0000313" key="2">
    <source>
        <dbReference type="EMBL" id="PZE22513.1"/>
    </source>
</evidence>
<evidence type="ECO:0000313" key="3">
    <source>
        <dbReference type="Proteomes" id="UP000214746"/>
    </source>
</evidence>